<dbReference type="InterPro" id="IPR002509">
    <property type="entry name" value="NODB_dom"/>
</dbReference>
<feature type="compositionally biased region" description="Polar residues" evidence="1">
    <location>
        <begin position="67"/>
        <end position="88"/>
    </location>
</feature>
<gene>
    <name evidence="3" type="ORF">K0T92_08870</name>
</gene>
<dbReference type="SUPFAM" id="SSF88713">
    <property type="entry name" value="Glycoside hydrolase/deacetylase"/>
    <property type="match status" value="1"/>
</dbReference>
<dbReference type="CDD" id="cd10917">
    <property type="entry name" value="CE4_NodB_like_6s_7s"/>
    <property type="match status" value="1"/>
</dbReference>
<evidence type="ECO:0000313" key="4">
    <source>
        <dbReference type="Proteomes" id="UP000812277"/>
    </source>
</evidence>
<dbReference type="Pfam" id="PF01522">
    <property type="entry name" value="Polysacc_deac_1"/>
    <property type="match status" value="1"/>
</dbReference>
<dbReference type="PANTHER" id="PTHR10587">
    <property type="entry name" value="GLYCOSYL TRANSFERASE-RELATED"/>
    <property type="match status" value="1"/>
</dbReference>
<protein>
    <submittedName>
        <fullName evidence="3">Polysaccharide deacetylase family protein</fullName>
    </submittedName>
</protein>
<dbReference type="InterPro" id="IPR050248">
    <property type="entry name" value="Polysacc_deacetylase_ArnD"/>
</dbReference>
<keyword evidence="4" id="KW-1185">Reference proteome</keyword>
<sequence length="371" mass="39491">MSREKRHRRLLLIVLMVILIVLVAGCSTNNVLSLWAGGSLSSGVKEQAGMNDNGEDDDGQGESGKGTSSIAGNAGNTSSNGDPINIGSTGKDGNAINTGNTGSAANGGAAPDGSKGASGHSGQQSEIDPGKGKPNKSKPAESKPRPPSAALDRATSPVVDYVAADGSKLVALTFDDGPDKKYTTAILDILREKDVKATFFTVGIQVKKYPDILQRIVKDGHALGNHSYHHHDLSKLDSRMIKEEIKWTDTLIQEAVGFVPRLVRAPYGAVSPLVKNIMKDNERELIGWSVDTRDWAGESVAKMRANVNKNTKPGGIVLMHSFGSKHLKNTVELLPLIIEDLSKKGYTFVTVDELLSANEHRHNAGAASKNK</sequence>
<dbReference type="InterPro" id="IPR011330">
    <property type="entry name" value="Glyco_hydro/deAcase_b/a-brl"/>
</dbReference>
<proteinExistence type="predicted"/>
<dbReference type="RefSeq" id="WP_219872082.1">
    <property type="nucleotide sequence ID" value="NZ_JAHZIJ010000004.1"/>
</dbReference>
<dbReference type="Gene3D" id="3.20.20.370">
    <property type="entry name" value="Glycoside hydrolase/deacetylase"/>
    <property type="match status" value="1"/>
</dbReference>
<dbReference type="Proteomes" id="UP000812277">
    <property type="component" value="Unassembled WGS sequence"/>
</dbReference>
<reference evidence="3 4" key="1">
    <citation type="submission" date="2021-07" db="EMBL/GenBank/DDBJ databases">
        <title>Paenibacillus radiodurans sp. nov., isolated from the southeastern edge of Tengger Desert.</title>
        <authorList>
            <person name="Zhang G."/>
        </authorList>
    </citation>
    <scope>NUCLEOTIDE SEQUENCE [LARGE SCALE GENOMIC DNA]</scope>
    <source>
        <strain evidence="3 4">DT7-4</strain>
    </source>
</reference>
<name>A0ABS7D4L1_9BACL</name>
<evidence type="ECO:0000256" key="1">
    <source>
        <dbReference type="SAM" id="MobiDB-lite"/>
    </source>
</evidence>
<comment type="caution">
    <text evidence="3">The sequence shown here is derived from an EMBL/GenBank/DDBJ whole genome shotgun (WGS) entry which is preliminary data.</text>
</comment>
<dbReference type="PROSITE" id="PS51257">
    <property type="entry name" value="PROKAR_LIPOPROTEIN"/>
    <property type="match status" value="1"/>
</dbReference>
<evidence type="ECO:0000313" key="3">
    <source>
        <dbReference type="EMBL" id="MBW7474854.1"/>
    </source>
</evidence>
<accession>A0ABS7D4L1</accession>
<organism evidence="3 4">
    <name type="scientific">Paenibacillus oenotherae</name>
    <dbReference type="NCBI Taxonomy" id="1435645"/>
    <lineage>
        <taxon>Bacteria</taxon>
        <taxon>Bacillati</taxon>
        <taxon>Bacillota</taxon>
        <taxon>Bacilli</taxon>
        <taxon>Bacillales</taxon>
        <taxon>Paenibacillaceae</taxon>
        <taxon>Paenibacillus</taxon>
    </lineage>
</organism>
<dbReference type="EMBL" id="JAHZIJ010000004">
    <property type="protein sequence ID" value="MBW7474854.1"/>
    <property type="molecule type" value="Genomic_DNA"/>
</dbReference>
<dbReference type="PROSITE" id="PS51677">
    <property type="entry name" value="NODB"/>
    <property type="match status" value="1"/>
</dbReference>
<feature type="compositionally biased region" description="Low complexity" evidence="1">
    <location>
        <begin position="93"/>
        <end position="109"/>
    </location>
</feature>
<dbReference type="PANTHER" id="PTHR10587:SF125">
    <property type="entry name" value="POLYSACCHARIDE DEACETYLASE YHEN-RELATED"/>
    <property type="match status" value="1"/>
</dbReference>
<feature type="domain" description="NodB homology" evidence="2">
    <location>
        <begin position="168"/>
        <end position="349"/>
    </location>
</feature>
<feature type="region of interest" description="Disordered" evidence="1">
    <location>
        <begin position="46"/>
        <end position="155"/>
    </location>
</feature>
<evidence type="ECO:0000259" key="2">
    <source>
        <dbReference type="PROSITE" id="PS51677"/>
    </source>
</evidence>